<proteinExistence type="inferred from homology"/>
<dbReference type="Gene3D" id="3.30.530.20">
    <property type="match status" value="1"/>
</dbReference>
<dbReference type="Proteomes" id="UP000628442">
    <property type="component" value="Unassembled WGS sequence"/>
</dbReference>
<evidence type="ECO:0000259" key="2">
    <source>
        <dbReference type="Pfam" id="PF08327"/>
    </source>
</evidence>
<name>A0AA87XT68_9BURK</name>
<dbReference type="CDD" id="cd08894">
    <property type="entry name" value="SRPBCC_CalC_Aha1-like_1"/>
    <property type="match status" value="1"/>
</dbReference>
<reference evidence="3" key="2">
    <citation type="submission" date="2022-12" db="EMBL/GenBank/DDBJ databases">
        <authorList>
            <person name="Sun Q."/>
            <person name="Kim S."/>
        </authorList>
    </citation>
    <scope>NUCLEOTIDE SEQUENCE</scope>
    <source>
        <strain evidence="3">KCTC 12343</strain>
    </source>
</reference>
<sequence length="159" mass="17656">MDECNMDGERGMDDGSMDDCNIVTTRVLDAPRGRVFAAFSDPEQLAQWWGPEGFTSTFQGFDFTAGGAWTFVMHGPDGTTYPNESHFVDIVPGERIVFDHVSGHAFRATFEFTDADGKTRLRWTMHFGDPAECAKVARFVAGANEQNLDRLAALLRRAP</sequence>
<comment type="caution">
    <text evidence="3">The sequence shown here is derived from an EMBL/GenBank/DDBJ whole genome shotgun (WGS) entry which is preliminary data.</text>
</comment>
<reference evidence="3" key="1">
    <citation type="journal article" date="2014" name="Int. J. Syst. Evol. Microbiol.">
        <title>Complete genome sequence of Corynebacterium casei LMG S-19264T (=DSM 44701T), isolated from a smear-ripened cheese.</title>
        <authorList>
            <consortium name="US DOE Joint Genome Institute (JGI-PGF)"/>
            <person name="Walter F."/>
            <person name="Albersmeier A."/>
            <person name="Kalinowski J."/>
            <person name="Ruckert C."/>
        </authorList>
    </citation>
    <scope>NUCLEOTIDE SEQUENCE</scope>
    <source>
        <strain evidence="3">KCTC 12343</strain>
    </source>
</reference>
<evidence type="ECO:0000313" key="4">
    <source>
        <dbReference type="Proteomes" id="UP000628442"/>
    </source>
</evidence>
<dbReference type="RefSeq" id="WP_229420610.1">
    <property type="nucleotide sequence ID" value="NZ_BMWV01000001.1"/>
</dbReference>
<dbReference type="AlphaFoldDB" id="A0AA87XT68"/>
<protein>
    <submittedName>
        <fullName evidence="3">Activator of HSP90 ATPase</fullName>
    </submittedName>
</protein>
<dbReference type="InterPro" id="IPR023393">
    <property type="entry name" value="START-like_dom_sf"/>
</dbReference>
<accession>A0AA87XT68</accession>
<evidence type="ECO:0000256" key="1">
    <source>
        <dbReference type="ARBA" id="ARBA00006817"/>
    </source>
</evidence>
<organism evidence="3 4">
    <name type="scientific">Pseudoduganella albidiflava</name>
    <dbReference type="NCBI Taxonomy" id="321983"/>
    <lineage>
        <taxon>Bacteria</taxon>
        <taxon>Pseudomonadati</taxon>
        <taxon>Pseudomonadota</taxon>
        <taxon>Betaproteobacteria</taxon>
        <taxon>Burkholderiales</taxon>
        <taxon>Oxalobacteraceae</taxon>
        <taxon>Telluria group</taxon>
        <taxon>Pseudoduganella</taxon>
    </lineage>
</organism>
<dbReference type="EMBL" id="BMWV01000001">
    <property type="protein sequence ID" value="GGY27244.1"/>
    <property type="molecule type" value="Genomic_DNA"/>
</dbReference>
<gene>
    <name evidence="3" type="ORF">GCM10007387_06630</name>
</gene>
<dbReference type="InterPro" id="IPR013538">
    <property type="entry name" value="ASHA1/2-like_C"/>
</dbReference>
<feature type="domain" description="Activator of Hsp90 ATPase homologue 1/2-like C-terminal" evidence="2">
    <location>
        <begin position="29"/>
        <end position="155"/>
    </location>
</feature>
<dbReference type="SUPFAM" id="SSF55961">
    <property type="entry name" value="Bet v1-like"/>
    <property type="match status" value="1"/>
</dbReference>
<evidence type="ECO:0000313" key="3">
    <source>
        <dbReference type="EMBL" id="GGY27244.1"/>
    </source>
</evidence>
<dbReference type="Pfam" id="PF08327">
    <property type="entry name" value="AHSA1"/>
    <property type="match status" value="1"/>
</dbReference>
<comment type="similarity">
    <text evidence="1">Belongs to the AHA1 family.</text>
</comment>